<evidence type="ECO:0000313" key="1">
    <source>
        <dbReference type="EMBL" id="KAI4806819.1"/>
    </source>
</evidence>
<gene>
    <name evidence="1" type="ORF">KUCAC02_017617</name>
</gene>
<sequence>MLKQLQRGETDQTLLTFIDKAMKVEDERKKLLESHYSQELSLLYILQEDYDRANTTPTTPCSSSCGRLTTPVWIHC</sequence>
<name>A0ACB9W2J2_CHAAC</name>
<dbReference type="Proteomes" id="UP001057452">
    <property type="component" value="Chromosome 20"/>
</dbReference>
<accession>A0ACB9W2J2</accession>
<comment type="caution">
    <text evidence="1">The sequence shown here is derived from an EMBL/GenBank/DDBJ whole genome shotgun (WGS) entry which is preliminary data.</text>
</comment>
<reference evidence="1" key="1">
    <citation type="submission" date="2022-05" db="EMBL/GenBank/DDBJ databases">
        <title>Chromosome-level genome of Chaenocephalus aceratus.</title>
        <authorList>
            <person name="Park H."/>
        </authorList>
    </citation>
    <scope>NUCLEOTIDE SEQUENCE</scope>
    <source>
        <strain evidence="1">KU_202001</strain>
    </source>
</reference>
<protein>
    <submittedName>
        <fullName evidence="1">Uncharacterized protein</fullName>
    </submittedName>
</protein>
<evidence type="ECO:0000313" key="2">
    <source>
        <dbReference type="Proteomes" id="UP001057452"/>
    </source>
</evidence>
<dbReference type="EMBL" id="CM043804">
    <property type="protein sequence ID" value="KAI4806819.1"/>
    <property type="molecule type" value="Genomic_DNA"/>
</dbReference>
<proteinExistence type="predicted"/>
<organism evidence="1 2">
    <name type="scientific">Chaenocephalus aceratus</name>
    <name type="common">Blackfin icefish</name>
    <name type="synonym">Chaenichthys aceratus</name>
    <dbReference type="NCBI Taxonomy" id="36190"/>
    <lineage>
        <taxon>Eukaryota</taxon>
        <taxon>Metazoa</taxon>
        <taxon>Chordata</taxon>
        <taxon>Craniata</taxon>
        <taxon>Vertebrata</taxon>
        <taxon>Euteleostomi</taxon>
        <taxon>Actinopterygii</taxon>
        <taxon>Neopterygii</taxon>
        <taxon>Teleostei</taxon>
        <taxon>Neoteleostei</taxon>
        <taxon>Acanthomorphata</taxon>
        <taxon>Eupercaria</taxon>
        <taxon>Perciformes</taxon>
        <taxon>Notothenioidei</taxon>
        <taxon>Channichthyidae</taxon>
        <taxon>Chaenocephalus</taxon>
    </lineage>
</organism>
<keyword evidence="2" id="KW-1185">Reference proteome</keyword>